<dbReference type="OrthoDB" id="8944650at2"/>
<evidence type="ECO:0000256" key="1">
    <source>
        <dbReference type="SAM" id="Phobius"/>
    </source>
</evidence>
<dbReference type="InterPro" id="IPR036875">
    <property type="entry name" value="Znf_CCHC_sf"/>
</dbReference>
<organism evidence="3 4">
    <name type="scientific">Pandoraea captiosa</name>
    <dbReference type="NCBI Taxonomy" id="2508302"/>
    <lineage>
        <taxon>Bacteria</taxon>
        <taxon>Pseudomonadati</taxon>
        <taxon>Pseudomonadota</taxon>
        <taxon>Betaproteobacteria</taxon>
        <taxon>Burkholderiales</taxon>
        <taxon>Burkholderiaceae</taxon>
        <taxon>Pandoraea</taxon>
    </lineage>
</organism>
<keyword evidence="1" id="KW-0472">Membrane</keyword>
<dbReference type="RefSeq" id="WP_150627367.1">
    <property type="nucleotide sequence ID" value="NZ_CABPSQ010000013.1"/>
</dbReference>
<feature type="domain" description="CCHC-type" evidence="2">
    <location>
        <begin position="6"/>
        <end position="19"/>
    </location>
</feature>
<dbReference type="EMBL" id="CABPSQ010000013">
    <property type="protein sequence ID" value="VVE74208.1"/>
    <property type="molecule type" value="Genomic_DNA"/>
</dbReference>
<dbReference type="SUPFAM" id="SSF57756">
    <property type="entry name" value="Retrovirus zinc finger-like domains"/>
    <property type="match status" value="1"/>
</dbReference>
<keyword evidence="4" id="KW-1185">Reference proteome</keyword>
<name>A0A5E5ALQ6_9BURK</name>
<evidence type="ECO:0000313" key="3">
    <source>
        <dbReference type="EMBL" id="VVE74208.1"/>
    </source>
</evidence>
<keyword evidence="1" id="KW-1133">Transmembrane helix</keyword>
<dbReference type="GO" id="GO:0003676">
    <property type="term" value="F:nucleic acid binding"/>
    <property type="evidence" value="ECO:0007669"/>
    <property type="project" value="InterPro"/>
</dbReference>
<dbReference type="GO" id="GO:0008270">
    <property type="term" value="F:zinc ion binding"/>
    <property type="evidence" value="ECO:0007669"/>
    <property type="project" value="InterPro"/>
</dbReference>
<dbReference type="Proteomes" id="UP000414136">
    <property type="component" value="Unassembled WGS sequence"/>
</dbReference>
<gene>
    <name evidence="3" type="ORF">PCA31118_04703</name>
</gene>
<accession>A0A5E5ALQ6</accession>
<feature type="transmembrane region" description="Helical" evidence="1">
    <location>
        <begin position="42"/>
        <end position="60"/>
    </location>
</feature>
<evidence type="ECO:0000259" key="2">
    <source>
        <dbReference type="PROSITE" id="PS50158"/>
    </source>
</evidence>
<dbReference type="InterPro" id="IPR001878">
    <property type="entry name" value="Znf_CCHC"/>
</dbReference>
<dbReference type="PROSITE" id="PS50158">
    <property type="entry name" value="ZF_CCHC"/>
    <property type="match status" value="1"/>
</dbReference>
<proteinExistence type="predicted"/>
<protein>
    <recommendedName>
        <fullName evidence="2">CCHC-type domain-containing protein</fullName>
    </recommendedName>
</protein>
<sequence>MTPDYCVRCGRQGHTSDECALRFRKPVPTFMERVDRFATRRLYLAGTLAAVVLICLYGVVCTLDMQDAMRAVQPVVFRSV</sequence>
<dbReference type="AlphaFoldDB" id="A0A5E5ALQ6"/>
<reference evidence="3 4" key="1">
    <citation type="submission" date="2019-08" db="EMBL/GenBank/DDBJ databases">
        <authorList>
            <person name="Peeters C."/>
        </authorList>
    </citation>
    <scope>NUCLEOTIDE SEQUENCE [LARGE SCALE GENOMIC DNA]</scope>
    <source>
        <strain evidence="3 4">LMG 31118</strain>
    </source>
</reference>
<keyword evidence="1" id="KW-0812">Transmembrane</keyword>
<evidence type="ECO:0000313" key="4">
    <source>
        <dbReference type="Proteomes" id="UP000414136"/>
    </source>
</evidence>